<dbReference type="InterPro" id="IPR036591">
    <property type="entry name" value="YggU-like_sf"/>
</dbReference>
<comment type="caution">
    <text evidence="3">The sequence shown here is derived from an EMBL/GenBank/DDBJ whole genome shotgun (WGS) entry which is preliminary data.</text>
</comment>
<dbReference type="AlphaFoldDB" id="A0A2P5SZ45"/>
<dbReference type="Gene3D" id="3.30.1200.10">
    <property type="entry name" value="YggU-like"/>
    <property type="match status" value="1"/>
</dbReference>
<dbReference type="RefSeq" id="WP_136130626.1">
    <property type="nucleotide sequence ID" value="NZ_CM009564.1"/>
</dbReference>
<dbReference type="SUPFAM" id="SSF69786">
    <property type="entry name" value="YggU-like"/>
    <property type="match status" value="1"/>
</dbReference>
<dbReference type="GO" id="GO:0005737">
    <property type="term" value="C:cytoplasm"/>
    <property type="evidence" value="ECO:0007669"/>
    <property type="project" value="TreeGrafter"/>
</dbReference>
<name>A0A2P5SZ45_9GAMM</name>
<dbReference type="SMART" id="SM01152">
    <property type="entry name" value="DUF167"/>
    <property type="match status" value="1"/>
</dbReference>
<organism evidence="3">
    <name type="scientific">Candidatus Pantoea edessiphila</name>
    <dbReference type="NCBI Taxonomy" id="2044610"/>
    <lineage>
        <taxon>Bacteria</taxon>
        <taxon>Pseudomonadati</taxon>
        <taxon>Pseudomonadota</taxon>
        <taxon>Gammaproteobacteria</taxon>
        <taxon>Enterobacterales</taxon>
        <taxon>Erwiniaceae</taxon>
        <taxon>Pantoea</taxon>
    </lineage>
</organism>
<comment type="similarity">
    <text evidence="1 2">Belongs to the UPF0235 family.</text>
</comment>
<dbReference type="OrthoDB" id="9800587at2"/>
<protein>
    <recommendedName>
        <fullName evidence="2">UPF0235 protein CRV12_03745</fullName>
    </recommendedName>
</protein>
<evidence type="ECO:0000256" key="1">
    <source>
        <dbReference type="ARBA" id="ARBA00010364"/>
    </source>
</evidence>
<accession>A0A2P5SZ45</accession>
<evidence type="ECO:0000256" key="2">
    <source>
        <dbReference type="HAMAP-Rule" id="MF_00634"/>
    </source>
</evidence>
<reference evidence="3" key="1">
    <citation type="journal article" date="2018" name="Genome Biol. Evol.">
        <title>Cladogenesis and Genomic Streamlining in Extracellular Endosymbionts of Tropical Stink Bugs.</title>
        <authorList>
            <person name="Otero-Bravo A."/>
            <person name="Goffredi S."/>
            <person name="Sabree Z.L."/>
        </authorList>
    </citation>
    <scope>NUCLEOTIDE SEQUENCE [LARGE SCALE GENOMIC DNA]</scope>
    <source>
        <strain evidence="3">SoEE</strain>
        <plasmid evidence="3">pSOE4</plasmid>
    </source>
</reference>
<gene>
    <name evidence="3" type="ORF">CRV12_03745</name>
</gene>
<dbReference type="EMBL" id="PDKT01000012">
    <property type="protein sequence ID" value="PPI87618.1"/>
    <property type="molecule type" value="Genomic_DNA"/>
</dbReference>
<dbReference type="PANTHER" id="PTHR13420:SF7">
    <property type="entry name" value="UPF0235 PROTEIN C15ORF40"/>
    <property type="match status" value="1"/>
</dbReference>
<dbReference type="NCBIfam" id="TIGR00251">
    <property type="entry name" value="DUF167 family protein"/>
    <property type="match status" value="1"/>
</dbReference>
<dbReference type="PANTHER" id="PTHR13420">
    <property type="entry name" value="UPF0235 PROTEIN C15ORF40"/>
    <property type="match status" value="1"/>
</dbReference>
<dbReference type="Pfam" id="PF02594">
    <property type="entry name" value="DUF167"/>
    <property type="match status" value="1"/>
</dbReference>
<evidence type="ECO:0000313" key="3">
    <source>
        <dbReference type="EMBL" id="PPI87618.1"/>
    </source>
</evidence>
<geneLocation type="plasmid" evidence="3">
    <name>pSOE4</name>
</geneLocation>
<proteinExistence type="inferred from homology"/>
<dbReference type="HAMAP" id="MF_00634">
    <property type="entry name" value="UPF0235"/>
    <property type="match status" value="1"/>
</dbReference>
<keyword evidence="3" id="KW-0614">Plasmid</keyword>
<dbReference type="Proteomes" id="UP000296153">
    <property type="component" value="Plasmid pSOE4"/>
</dbReference>
<sequence>MTVMWNDENTLLINIYVKPNSNCNKIVGKYNNSIKTNIVTSPSKGKANNYLLKFLSKEFGVSKSCISIEKGRFNRYKQLRIKQPKQIPWIIVQILNNQSPFSHPE</sequence>
<dbReference type="InterPro" id="IPR003746">
    <property type="entry name" value="DUF167"/>
</dbReference>